<dbReference type="Proteomes" id="UP000663419">
    <property type="component" value="Chromosome 1"/>
</dbReference>
<dbReference type="EMBL" id="CP069102">
    <property type="protein sequence ID" value="QSS49038.1"/>
    <property type="molecule type" value="Genomic_DNA"/>
</dbReference>
<dbReference type="PANTHER" id="PTHR40620:SF1">
    <property type="entry name" value="RESISTANCE PROTEIN CRD2, PUTATIVE (AFU_ORTHOLOGUE AFUA_4G04318)-RELATED"/>
    <property type="match status" value="1"/>
</dbReference>
<organism evidence="2 3">
    <name type="scientific">Ajellomyces capsulatus (strain H88)</name>
    <name type="common">Darling's disease fungus</name>
    <name type="synonym">Histoplasma capsulatum</name>
    <dbReference type="NCBI Taxonomy" id="544711"/>
    <lineage>
        <taxon>Eukaryota</taxon>
        <taxon>Fungi</taxon>
        <taxon>Dikarya</taxon>
        <taxon>Ascomycota</taxon>
        <taxon>Pezizomycotina</taxon>
        <taxon>Eurotiomycetes</taxon>
        <taxon>Eurotiomycetidae</taxon>
        <taxon>Onygenales</taxon>
        <taxon>Ajellomycetaceae</taxon>
        <taxon>Histoplasma</taxon>
    </lineage>
</organism>
<dbReference type="Pfam" id="PF25277">
    <property type="entry name" value="DUF7871"/>
    <property type="match status" value="1"/>
</dbReference>
<accession>A0A8A1L3R7</accession>
<dbReference type="AlphaFoldDB" id="A0A8A1L3R7"/>
<evidence type="ECO:0000313" key="2">
    <source>
        <dbReference type="EMBL" id="QSS49038.1"/>
    </source>
</evidence>
<protein>
    <submittedName>
        <fullName evidence="2">Copper resistance protein Crd2</fullName>
    </submittedName>
</protein>
<feature type="domain" description="DUF7871" evidence="1">
    <location>
        <begin position="5"/>
        <end position="106"/>
    </location>
</feature>
<sequence>MTTLPLSCCHASRNGCVCAIQAKCSCGKERALHCNCDKAKIENDTSGARCSCRKRPAGQCTCERAESENHQHFTEACPCGKRTSDSCTCERALDAESFRHETDFTTSTSI</sequence>
<dbReference type="InterPro" id="IPR057193">
    <property type="entry name" value="DUF7871"/>
</dbReference>
<evidence type="ECO:0000259" key="1">
    <source>
        <dbReference type="Pfam" id="PF25277"/>
    </source>
</evidence>
<dbReference type="PANTHER" id="PTHR40620">
    <property type="entry name" value="RESISTANCE PROTEIN CRD2, PUTATIVE (AFU_ORTHOLOGUE AFUA_4G04318)-RELATED"/>
    <property type="match status" value="1"/>
</dbReference>
<evidence type="ECO:0000313" key="3">
    <source>
        <dbReference type="Proteomes" id="UP000663419"/>
    </source>
</evidence>
<name>A0A8A1L3R7_AJEC8</name>
<dbReference type="VEuPathDB" id="FungiDB:I7I53_09289"/>
<proteinExistence type="predicted"/>
<reference evidence="2" key="1">
    <citation type="submission" date="2021-01" db="EMBL/GenBank/DDBJ databases">
        <title>Chromosome-level genome assembly of a human fungal pathogen reveals clustering of transcriptionally co-regulated genes.</title>
        <authorList>
            <person name="Voorhies M."/>
            <person name="Cohen S."/>
            <person name="Shea T.P."/>
            <person name="Petrus S."/>
            <person name="Munoz J.F."/>
            <person name="Poplawski S."/>
            <person name="Goldman W.E."/>
            <person name="Michael T."/>
            <person name="Cuomo C.A."/>
            <person name="Sil A."/>
            <person name="Beyhan S."/>
        </authorList>
    </citation>
    <scope>NUCLEOTIDE SEQUENCE</scope>
    <source>
        <strain evidence="2">H88</strain>
    </source>
</reference>
<gene>
    <name evidence="2" type="ORF">I7I53_09289</name>
</gene>